<gene>
    <name evidence="2" type="ORF">B0A48_05627</name>
</gene>
<reference evidence="3" key="1">
    <citation type="submission" date="2017-03" db="EMBL/GenBank/DDBJ databases">
        <title>Genomes of endolithic fungi from Antarctica.</title>
        <authorList>
            <person name="Coleine C."/>
            <person name="Masonjones S."/>
            <person name="Stajich J.E."/>
        </authorList>
    </citation>
    <scope>NUCLEOTIDE SEQUENCE [LARGE SCALE GENOMIC DNA]</scope>
    <source>
        <strain evidence="3">CCFEE 5527</strain>
    </source>
</reference>
<dbReference type="AlphaFoldDB" id="A0A1V8TJE9"/>
<dbReference type="EMBL" id="NAJO01000007">
    <property type="protein sequence ID" value="OQO11371.1"/>
    <property type="molecule type" value="Genomic_DNA"/>
</dbReference>
<evidence type="ECO:0000313" key="2">
    <source>
        <dbReference type="EMBL" id="OQO11371.1"/>
    </source>
</evidence>
<dbReference type="InParanoid" id="A0A1V8TJE9"/>
<evidence type="ECO:0000256" key="1">
    <source>
        <dbReference type="SAM" id="MobiDB-lite"/>
    </source>
</evidence>
<organism evidence="2 3">
    <name type="scientific">Cryoendolithus antarcticus</name>
    <dbReference type="NCBI Taxonomy" id="1507870"/>
    <lineage>
        <taxon>Eukaryota</taxon>
        <taxon>Fungi</taxon>
        <taxon>Dikarya</taxon>
        <taxon>Ascomycota</taxon>
        <taxon>Pezizomycotina</taxon>
        <taxon>Dothideomycetes</taxon>
        <taxon>Dothideomycetidae</taxon>
        <taxon>Cladosporiales</taxon>
        <taxon>Cladosporiaceae</taxon>
        <taxon>Cryoendolithus</taxon>
    </lineage>
</organism>
<name>A0A1V8TJE9_9PEZI</name>
<dbReference type="Proteomes" id="UP000192596">
    <property type="component" value="Unassembled WGS sequence"/>
</dbReference>
<evidence type="ECO:0000313" key="3">
    <source>
        <dbReference type="Proteomes" id="UP000192596"/>
    </source>
</evidence>
<protein>
    <submittedName>
        <fullName evidence="2">Uncharacterized protein</fullName>
    </submittedName>
</protein>
<proteinExistence type="predicted"/>
<keyword evidence="3" id="KW-1185">Reference proteome</keyword>
<accession>A0A1V8TJE9</accession>
<sequence length="87" mass="9418">MPLSASATVAVVIVAAAFGVACAYAVGHHYYTSAHDPTRPTGDFRVEGEQSQASYMQRVRQREREMMARRSGNGGGYGRAMPKGPRE</sequence>
<feature type="region of interest" description="Disordered" evidence="1">
    <location>
        <begin position="64"/>
        <end position="87"/>
    </location>
</feature>
<comment type="caution">
    <text evidence="2">The sequence shown here is derived from an EMBL/GenBank/DDBJ whole genome shotgun (WGS) entry which is preliminary data.</text>
</comment>